<name>B7PAR0_IXOSC</name>
<reference evidence="2" key="2">
    <citation type="submission" date="2020-05" db="UniProtKB">
        <authorList>
            <consortium name="EnsemblMetazoa"/>
        </authorList>
    </citation>
    <scope>IDENTIFICATION</scope>
    <source>
        <strain evidence="2">wikel</strain>
    </source>
</reference>
<gene>
    <name evidence="1" type="ORF">IscW_ISCW016625</name>
</gene>
<reference evidence="1 3" key="1">
    <citation type="submission" date="2008-03" db="EMBL/GenBank/DDBJ databases">
        <title>Annotation of Ixodes scapularis.</title>
        <authorList>
            <consortium name="Ixodes scapularis Genome Project Consortium"/>
            <person name="Caler E."/>
            <person name="Hannick L.I."/>
            <person name="Bidwell S."/>
            <person name="Joardar V."/>
            <person name="Thiagarajan M."/>
            <person name="Amedeo P."/>
            <person name="Galinsky K.J."/>
            <person name="Schobel S."/>
            <person name="Inman J."/>
            <person name="Hostetler J."/>
            <person name="Miller J."/>
            <person name="Hammond M."/>
            <person name="Megy K."/>
            <person name="Lawson D."/>
            <person name="Kodira C."/>
            <person name="Sutton G."/>
            <person name="Meyer J."/>
            <person name="Hill C.A."/>
            <person name="Birren B."/>
            <person name="Nene V."/>
            <person name="Collins F."/>
            <person name="Alarcon-Chaidez F."/>
            <person name="Wikel S."/>
            <person name="Strausberg R."/>
        </authorList>
    </citation>
    <scope>NUCLEOTIDE SEQUENCE [LARGE SCALE GENOMIC DNA]</scope>
    <source>
        <strain evidence="3">Wikel</strain>
        <strain evidence="1">Wikel colony</strain>
    </source>
</reference>
<sequence>MDMLRRLLHKLFPRGAYVFEDSTNTTDAVNDHEFGGCSGAAAAVDLATSLPDVSPVPVRRVYNPPSSNATYALPCSVLSPVLPPSGHSLTTRLLDAQDPYYSINTSILDVSFVNQNADGCRSGHFETNWFKLDFLIENTDPFEESVIGVPVMLDPAVLTESQDIFT</sequence>
<evidence type="ECO:0000313" key="1">
    <source>
        <dbReference type="EMBL" id="EEC03682.1"/>
    </source>
</evidence>
<accession>B7PAR0</accession>
<proteinExistence type="predicted"/>
<evidence type="ECO:0000313" key="2">
    <source>
        <dbReference type="EnsemblMetazoa" id="ISCW016625-PA"/>
    </source>
</evidence>
<dbReference type="HOGENOM" id="CLU_1604533_0_0_1"/>
<dbReference type="VEuPathDB" id="VectorBase:ISCW016625"/>
<dbReference type="EMBL" id="ABJB011101567">
    <property type="status" value="NOT_ANNOTATED_CDS"/>
    <property type="molecule type" value="Genomic_DNA"/>
</dbReference>
<evidence type="ECO:0000313" key="3">
    <source>
        <dbReference type="Proteomes" id="UP000001555"/>
    </source>
</evidence>
<dbReference type="VEuPathDB" id="VectorBase:ISCI016625"/>
<dbReference type="InParanoid" id="B7PAR0"/>
<organism>
    <name type="scientific">Ixodes scapularis</name>
    <name type="common">Black-legged tick</name>
    <name type="synonym">Deer tick</name>
    <dbReference type="NCBI Taxonomy" id="6945"/>
    <lineage>
        <taxon>Eukaryota</taxon>
        <taxon>Metazoa</taxon>
        <taxon>Ecdysozoa</taxon>
        <taxon>Arthropoda</taxon>
        <taxon>Chelicerata</taxon>
        <taxon>Arachnida</taxon>
        <taxon>Acari</taxon>
        <taxon>Parasitiformes</taxon>
        <taxon>Ixodida</taxon>
        <taxon>Ixodoidea</taxon>
        <taxon>Ixodidae</taxon>
        <taxon>Ixodinae</taxon>
        <taxon>Ixodes</taxon>
    </lineage>
</organism>
<protein>
    <submittedName>
        <fullName evidence="1 2">Uncharacterized protein</fullName>
    </submittedName>
</protein>
<dbReference type="Proteomes" id="UP000001555">
    <property type="component" value="Unassembled WGS sequence"/>
</dbReference>
<dbReference type="EMBL" id="DS672491">
    <property type="protein sequence ID" value="EEC03682.1"/>
    <property type="molecule type" value="Genomic_DNA"/>
</dbReference>
<keyword evidence="3" id="KW-1185">Reference proteome</keyword>
<dbReference type="EnsemblMetazoa" id="ISCW016625-RA">
    <property type="protein sequence ID" value="ISCW016625-PA"/>
    <property type="gene ID" value="ISCW016625"/>
</dbReference>
<dbReference type="AlphaFoldDB" id="B7PAR0"/>
<dbReference type="PaxDb" id="6945-B7PAR0"/>